<dbReference type="InterPro" id="IPR029063">
    <property type="entry name" value="SAM-dependent_MTases_sf"/>
</dbReference>
<dbReference type="PANTHER" id="PTHR12829:SF7">
    <property type="entry name" value="N6-ADENOSINE-METHYLTRANSFERASE CATALYTIC SUBUNIT"/>
    <property type="match status" value="1"/>
</dbReference>
<dbReference type="EMBL" id="BARW01003001">
    <property type="protein sequence ID" value="GAI62241.1"/>
    <property type="molecule type" value="Genomic_DNA"/>
</dbReference>
<dbReference type="Pfam" id="PF05063">
    <property type="entry name" value="MT-A70"/>
    <property type="match status" value="1"/>
</dbReference>
<dbReference type="InterPro" id="IPR002052">
    <property type="entry name" value="DNA_methylase_N6_adenine_CS"/>
</dbReference>
<evidence type="ECO:0000256" key="3">
    <source>
        <dbReference type="ARBA" id="ARBA00022691"/>
    </source>
</evidence>
<feature type="non-terminal residue" evidence="4">
    <location>
        <position position="195"/>
    </location>
</feature>
<dbReference type="AlphaFoldDB" id="X1R5B7"/>
<comment type="caution">
    <text evidence="4">The sequence shown here is derived from an EMBL/GenBank/DDBJ whole genome shotgun (WGS) entry which is preliminary data.</text>
</comment>
<name>X1R5B7_9ZZZZ</name>
<dbReference type="PROSITE" id="PS51143">
    <property type="entry name" value="MT_A70"/>
    <property type="match status" value="1"/>
</dbReference>
<evidence type="ECO:0008006" key="5">
    <source>
        <dbReference type="Google" id="ProtNLM"/>
    </source>
</evidence>
<keyword evidence="2" id="KW-0808">Transferase</keyword>
<organism evidence="4">
    <name type="scientific">marine sediment metagenome</name>
    <dbReference type="NCBI Taxonomy" id="412755"/>
    <lineage>
        <taxon>unclassified sequences</taxon>
        <taxon>metagenomes</taxon>
        <taxon>ecological metagenomes</taxon>
    </lineage>
</organism>
<dbReference type="Gene3D" id="3.40.50.150">
    <property type="entry name" value="Vaccinia Virus protein VP39"/>
    <property type="match status" value="1"/>
</dbReference>
<dbReference type="GO" id="GO:0003676">
    <property type="term" value="F:nucleic acid binding"/>
    <property type="evidence" value="ECO:0007669"/>
    <property type="project" value="InterPro"/>
</dbReference>
<dbReference type="GO" id="GO:0032259">
    <property type="term" value="P:methylation"/>
    <property type="evidence" value="ECO:0007669"/>
    <property type="project" value="UniProtKB-KW"/>
</dbReference>
<sequence>MGIRKQVKKGKTYYALYAGNKFVKHIGNAAAYRKYLKDIGRKENELATLKGTVTQPTMPASVFDVIYADPPWQYDFAETDSRAIENQYSSMPLNQIKRLGKYIPAAENAVLFLWAPAPKLREALEVLGAWGFTYRTNAIWDKEKIGMGYWFRGQHELLLVGVKGEFSPPDAEARYSSVIREARTNHSKKPECVYT</sequence>
<protein>
    <recommendedName>
        <fullName evidence="5">DNA methylase N-4/N-6 domain-containing protein</fullName>
    </recommendedName>
</protein>
<reference evidence="4" key="1">
    <citation type="journal article" date="2014" name="Front. Microbiol.">
        <title>High frequency of phylogenetically diverse reductive dehalogenase-homologous genes in deep subseafloor sedimentary metagenomes.</title>
        <authorList>
            <person name="Kawai M."/>
            <person name="Futagami T."/>
            <person name="Toyoda A."/>
            <person name="Takaki Y."/>
            <person name="Nishi S."/>
            <person name="Hori S."/>
            <person name="Arai W."/>
            <person name="Tsubouchi T."/>
            <person name="Morono Y."/>
            <person name="Uchiyama I."/>
            <person name="Ito T."/>
            <person name="Fujiyama A."/>
            <person name="Inagaki F."/>
            <person name="Takami H."/>
        </authorList>
    </citation>
    <scope>NUCLEOTIDE SEQUENCE</scope>
    <source>
        <strain evidence="4">Expedition CK06-06</strain>
    </source>
</reference>
<proteinExistence type="predicted"/>
<evidence type="ECO:0000256" key="2">
    <source>
        <dbReference type="ARBA" id="ARBA00022679"/>
    </source>
</evidence>
<evidence type="ECO:0000256" key="1">
    <source>
        <dbReference type="ARBA" id="ARBA00022603"/>
    </source>
</evidence>
<gene>
    <name evidence="4" type="ORF">S12H4_07938</name>
</gene>
<dbReference type="GO" id="GO:0001734">
    <property type="term" value="F:mRNA m(6)A methyltransferase activity"/>
    <property type="evidence" value="ECO:0007669"/>
    <property type="project" value="UniProtKB-ARBA"/>
</dbReference>
<dbReference type="PANTHER" id="PTHR12829">
    <property type="entry name" value="N6-ADENOSINE-METHYLTRANSFERASE"/>
    <property type="match status" value="1"/>
</dbReference>
<keyword evidence="3" id="KW-0949">S-adenosyl-L-methionine</keyword>
<dbReference type="PROSITE" id="PS00092">
    <property type="entry name" value="N6_MTASE"/>
    <property type="match status" value="1"/>
</dbReference>
<accession>X1R5B7</accession>
<dbReference type="InterPro" id="IPR007757">
    <property type="entry name" value="MT-A70-like"/>
</dbReference>
<keyword evidence="1" id="KW-0489">Methyltransferase</keyword>
<dbReference type="SUPFAM" id="SSF53335">
    <property type="entry name" value="S-adenosyl-L-methionine-dependent methyltransferases"/>
    <property type="match status" value="1"/>
</dbReference>
<evidence type="ECO:0000313" key="4">
    <source>
        <dbReference type="EMBL" id="GAI62241.1"/>
    </source>
</evidence>